<evidence type="ECO:0000313" key="2">
    <source>
        <dbReference type="WBParaSite" id="RSKR_0000421900.1"/>
    </source>
</evidence>
<accession>A0AC35TSY7</accession>
<organism evidence="1 2">
    <name type="scientific">Rhabditophanes sp. KR3021</name>
    <dbReference type="NCBI Taxonomy" id="114890"/>
    <lineage>
        <taxon>Eukaryota</taxon>
        <taxon>Metazoa</taxon>
        <taxon>Ecdysozoa</taxon>
        <taxon>Nematoda</taxon>
        <taxon>Chromadorea</taxon>
        <taxon>Rhabditida</taxon>
        <taxon>Tylenchina</taxon>
        <taxon>Panagrolaimomorpha</taxon>
        <taxon>Strongyloidoidea</taxon>
        <taxon>Alloionematidae</taxon>
        <taxon>Rhabditophanes</taxon>
    </lineage>
</organism>
<proteinExistence type="predicted"/>
<protein>
    <submittedName>
        <fullName evidence="2">GCV_T domain-containing protein</fullName>
    </submittedName>
</protein>
<dbReference type="Proteomes" id="UP000095286">
    <property type="component" value="Unplaced"/>
</dbReference>
<dbReference type="WBParaSite" id="RSKR_0000421900.1">
    <property type="protein sequence ID" value="RSKR_0000421900.1"/>
    <property type="gene ID" value="RSKR_0000421900"/>
</dbReference>
<sequence length="266" mass="30401">MIRCLPLVNRQLISLHGKDTFDFLQKLLTKDLRPLNECERGTAYSYLLNARGRIVTDLMLYKRGDEILIETEVSIAEKLKKILKTYKLRRDVNISDVEDAIFFTNTTDSSSNKFYLDPRIPNFGGRFLLNKEDAFEHLELNYDLLRMKSGLAEGSIETSEQLPLNMNGDLMNGINFDKGCYIGQELTARTNFLGVVRKRLLPLEFLDDKAQLNDELINSKGKKCGKIIKRVDNLGIGIVSVQEISNIILNGDAEVRVKKPEWWPTV</sequence>
<name>A0AC35TSY7_9BILA</name>
<evidence type="ECO:0000313" key="1">
    <source>
        <dbReference type="Proteomes" id="UP000095286"/>
    </source>
</evidence>
<reference evidence="2" key="1">
    <citation type="submission" date="2016-11" db="UniProtKB">
        <authorList>
            <consortium name="WormBaseParasite"/>
        </authorList>
    </citation>
    <scope>IDENTIFICATION</scope>
    <source>
        <strain evidence="2">KR3021</strain>
    </source>
</reference>